<dbReference type="Proteomes" id="UP000318384">
    <property type="component" value="Chromosome"/>
</dbReference>
<feature type="region of interest" description="Disordered" evidence="1">
    <location>
        <begin position="63"/>
        <end position="84"/>
    </location>
</feature>
<protein>
    <submittedName>
        <fullName evidence="2">Uncharacterized protein</fullName>
    </submittedName>
</protein>
<evidence type="ECO:0000256" key="1">
    <source>
        <dbReference type="SAM" id="MobiDB-lite"/>
    </source>
</evidence>
<dbReference type="Pfam" id="PF12869">
    <property type="entry name" value="tRNA_anti-like"/>
    <property type="match status" value="1"/>
</dbReference>
<organism evidence="2 3">
    <name type="scientific">Gimesia aquarii</name>
    <dbReference type="NCBI Taxonomy" id="2527964"/>
    <lineage>
        <taxon>Bacteria</taxon>
        <taxon>Pseudomonadati</taxon>
        <taxon>Planctomycetota</taxon>
        <taxon>Planctomycetia</taxon>
        <taxon>Planctomycetales</taxon>
        <taxon>Planctomycetaceae</taxon>
        <taxon>Gimesia</taxon>
    </lineage>
</organism>
<dbReference type="OrthoDB" id="292090at2"/>
<name>A0A517WU20_9PLAN</name>
<reference evidence="2 3" key="1">
    <citation type="submission" date="2019-03" db="EMBL/GenBank/DDBJ databases">
        <title>Deep-cultivation of Planctomycetes and their phenomic and genomic characterization uncovers novel biology.</title>
        <authorList>
            <person name="Wiegand S."/>
            <person name="Jogler M."/>
            <person name="Boedeker C."/>
            <person name="Pinto D."/>
            <person name="Vollmers J."/>
            <person name="Rivas-Marin E."/>
            <person name="Kohn T."/>
            <person name="Peeters S.H."/>
            <person name="Heuer A."/>
            <person name="Rast P."/>
            <person name="Oberbeckmann S."/>
            <person name="Bunk B."/>
            <person name="Jeske O."/>
            <person name="Meyerdierks A."/>
            <person name="Storesund J.E."/>
            <person name="Kallscheuer N."/>
            <person name="Luecker S."/>
            <person name="Lage O.M."/>
            <person name="Pohl T."/>
            <person name="Merkel B.J."/>
            <person name="Hornburger P."/>
            <person name="Mueller R.-W."/>
            <person name="Bruemmer F."/>
            <person name="Labrenz M."/>
            <person name="Spormann A.M."/>
            <person name="Op den Camp H."/>
            <person name="Overmann J."/>
            <person name="Amann R."/>
            <person name="Jetten M.S.M."/>
            <person name="Mascher T."/>
            <person name="Medema M.H."/>
            <person name="Devos D.P."/>
            <person name="Kaster A.-K."/>
            <person name="Ovreas L."/>
            <person name="Rohde M."/>
            <person name="Galperin M.Y."/>
            <person name="Jogler C."/>
        </authorList>
    </citation>
    <scope>NUCLEOTIDE SEQUENCE [LARGE SCALE GENOMIC DNA]</scope>
    <source>
        <strain evidence="2 3">V202</strain>
    </source>
</reference>
<sequence length="459" mass="51402">MATLLTMMTLPRSNKVIKGVRPHTVLTNNVLLKKDALMPTLLQKSLCGFAFPVLIVLAGCSSEKNADSSSSESKQETVITKTASSKSVTSDAVSQAKSRETASQAPEFTLTAADFSQEYQTDKETTTKKYAGKQIRLTGKVNSFHRAFTGGGLMFLDGLSSGSNSKRVKLDMHELERNPWTRAVIGQQVIVQGIFPKYFSFGPELQECRIIEVTGEMKPDYISAEQLSKALSTKPQQVDEKHEGKLIYLLGTIKDLDLENSRIELGTDQKTSALLRSEFTNDFAHLKPGQKIKVLGEYVTDRSDDELPELKEVMLITPQWPDGDLSPTKMYGRVPHFSPDRLVEAYRSNPRQFIYRYRNLGKPRKEKLTLADLYSESTNELQIEGVIEKAVKEEGGWSVYFKNSYKHEIICGFLLPTNKEVEVFKPGYKVIIRGGLTQLLDSGPDDAILLMVCQVIPQW</sequence>
<evidence type="ECO:0000313" key="3">
    <source>
        <dbReference type="Proteomes" id="UP000318384"/>
    </source>
</evidence>
<gene>
    <name evidence="2" type="ORF">V202x_20780</name>
</gene>
<proteinExistence type="predicted"/>
<dbReference type="InterPro" id="IPR024422">
    <property type="entry name" value="Protein_unknown_function_OB"/>
</dbReference>
<keyword evidence="3" id="KW-1185">Reference proteome</keyword>
<dbReference type="AlphaFoldDB" id="A0A517WU20"/>
<accession>A0A517WU20</accession>
<feature type="compositionally biased region" description="Low complexity" evidence="1">
    <location>
        <begin position="63"/>
        <end position="72"/>
    </location>
</feature>
<dbReference type="EMBL" id="CP037422">
    <property type="protein sequence ID" value="QDU08708.1"/>
    <property type="molecule type" value="Genomic_DNA"/>
</dbReference>
<evidence type="ECO:0000313" key="2">
    <source>
        <dbReference type="EMBL" id="QDU08708.1"/>
    </source>
</evidence>